<feature type="compositionally biased region" description="Basic residues" evidence="1">
    <location>
        <begin position="389"/>
        <end position="400"/>
    </location>
</feature>
<dbReference type="InterPro" id="IPR015943">
    <property type="entry name" value="WD40/YVTN_repeat-like_dom_sf"/>
</dbReference>
<feature type="compositionally biased region" description="Pro residues" evidence="1">
    <location>
        <begin position="34"/>
        <end position="51"/>
    </location>
</feature>
<feature type="transmembrane region" description="Helical" evidence="2">
    <location>
        <begin position="415"/>
        <end position="439"/>
    </location>
</feature>
<proteinExistence type="predicted"/>
<keyword evidence="2" id="KW-0812">Transmembrane</keyword>
<accession>A0A543IT78</accession>
<feature type="compositionally biased region" description="Low complexity" evidence="1">
    <location>
        <begin position="331"/>
        <end position="350"/>
    </location>
</feature>
<name>A0A543IT78_9ACTN</name>
<evidence type="ECO:0000313" key="4">
    <source>
        <dbReference type="Proteomes" id="UP000319213"/>
    </source>
</evidence>
<dbReference type="InterPro" id="IPR036278">
    <property type="entry name" value="Sialidase_sf"/>
</dbReference>
<keyword evidence="4" id="KW-1185">Reference proteome</keyword>
<feature type="compositionally biased region" description="Pro residues" evidence="1">
    <location>
        <begin position="66"/>
        <end position="93"/>
    </location>
</feature>
<feature type="compositionally biased region" description="Low complexity" evidence="1">
    <location>
        <begin position="314"/>
        <end position="323"/>
    </location>
</feature>
<dbReference type="SUPFAM" id="SSF50939">
    <property type="entry name" value="Sialidases"/>
    <property type="match status" value="3"/>
</dbReference>
<keyword evidence="2" id="KW-1133">Transmembrane helix</keyword>
<feature type="region of interest" description="Disordered" evidence="1">
    <location>
        <begin position="312"/>
        <end position="407"/>
    </location>
</feature>
<sequence length="1183" mass="120716">MASGPEEPRSPEWSPQESADPGGRTAHGDAHPPRTSPPPPPPTLHHLPPNPADDAPRRAPAASPWALPPFTAPIPEGPVPEGPIPEGPIPEGPVPEGEDPRAGDPPVRRDRPPGERDGVPAEPPAAQAPPQPPPPGTPPGTSPGAQPRSHAPHGRHPYPSPGTPIPIDELAERFSGRAPEGGLTAKPPDTGAEEPRRGVHDPGRPPAHARDPGPAEADPRQEQDIGGGTTWNPLPGEEEGDRRASGPGEGAREGAQDAAGGRTGRRGRRRRAAGPFPDAGPQARPEPSPGDPRYGPGYMRAVWPPEAVAREEAAAYAGSEAQAGPGREADPTAVTAPAPAAPTAPTDEPTFVPAEGHGQEADPTAPIRRIGAPPGVRPAGRSRPDSPRRGRRGLRGRGRHHREDPRPLRRRRRRLLLPVLVLAVIAGAGALGFSVVSMLQRPAPAGVRLAAGAGTAADDVFRAPPGAAGSGSSQVLNAVTSVGSTVVAVGSDTTSPVPRPLFLVSTDGGATWELGQVTGPAGVEARAGTAGRVTGGGGRWLAAGTEAPASVGARGAGLGLAGPSGVTARGMWTSADGRSWTAVDPARLTVFGPGDRIADLARTAYGFVAVGSTRLGEDRTGPAAWVSPDGQEWTRVDLTGLGSGVRGVRAVVANGDQVVALADAGSGESGVAVLRSADGGRSWRSAEPPADGRIGSGALAVAGDGFVLVPTRQVTGGRVKVYCSRTGDSWRSCGEIGPLGSEGLGVRGLASSAAGLAAVAETGWQEYTVFTSEDGTTWAKGAELGKIPGTLRGVAITDQGTLVAGGDEPVGDVDNLPVLMTARKGGKARAVPSDEIAGLTRSAREIARIAAGANLFVAVGTAQGDAGIWTSPDGDRWTTIGADALGGPGRQALADVAHGPEGWLAVGGTMPDPAVARPLLVTSQDGARWRRVGESAVPEVPLGVYHLVPHAVAAGRDGYVIAGEQRSGADGTAVLWYTRDLRRFERAGKLPSSGAGVRLHDVAATSSGYVAVGGSGAVDRETGVVWTSADGRTWTGRARPMPEGARSAHLRRVLATSTGLVAVGTAVTGEGRRPFAAHSTDDGRTWAFTWLPAEASATVLDLAVAGSAFVAVGSYGAPGDGAVWISADGRDWRYRELRGAGLSGDGSQWLGTVAALGDRVVAIGRSTTYTDDHLTLWRTTVTR</sequence>
<feature type="compositionally biased region" description="Basic residues" evidence="1">
    <location>
        <begin position="263"/>
        <end position="272"/>
    </location>
</feature>
<dbReference type="Proteomes" id="UP000319213">
    <property type="component" value="Unassembled WGS sequence"/>
</dbReference>
<dbReference type="Gene3D" id="2.130.10.10">
    <property type="entry name" value="YVTN repeat-like/Quinoprotein amine dehydrogenase"/>
    <property type="match status" value="1"/>
</dbReference>
<gene>
    <name evidence="3" type="ORF">FHX40_0410</name>
</gene>
<protein>
    <recommendedName>
        <fullName evidence="5">Exo-alpha-sialidase</fullName>
    </recommendedName>
</protein>
<dbReference type="EMBL" id="VFPQ01000001">
    <property type="protein sequence ID" value="TQM73757.1"/>
    <property type="molecule type" value="Genomic_DNA"/>
</dbReference>
<evidence type="ECO:0000256" key="1">
    <source>
        <dbReference type="SAM" id="MobiDB-lite"/>
    </source>
</evidence>
<feature type="region of interest" description="Disordered" evidence="1">
    <location>
        <begin position="1"/>
        <end position="300"/>
    </location>
</feature>
<dbReference type="AlphaFoldDB" id="A0A543IT78"/>
<feature type="compositionally biased region" description="Basic and acidic residues" evidence="1">
    <location>
        <begin position="240"/>
        <end position="255"/>
    </location>
</feature>
<comment type="caution">
    <text evidence="3">The sequence shown here is derived from an EMBL/GenBank/DDBJ whole genome shotgun (WGS) entry which is preliminary data.</text>
</comment>
<evidence type="ECO:0000256" key="2">
    <source>
        <dbReference type="SAM" id="Phobius"/>
    </source>
</evidence>
<evidence type="ECO:0000313" key="3">
    <source>
        <dbReference type="EMBL" id="TQM73757.1"/>
    </source>
</evidence>
<evidence type="ECO:0008006" key="5">
    <source>
        <dbReference type="Google" id="ProtNLM"/>
    </source>
</evidence>
<feature type="compositionally biased region" description="Basic and acidic residues" evidence="1">
    <location>
        <begin position="193"/>
        <end position="223"/>
    </location>
</feature>
<reference evidence="3 4" key="1">
    <citation type="submission" date="2019-06" db="EMBL/GenBank/DDBJ databases">
        <title>Sequencing the genomes of 1000 actinobacteria strains.</title>
        <authorList>
            <person name="Klenk H.-P."/>
        </authorList>
    </citation>
    <scope>NUCLEOTIDE SEQUENCE [LARGE SCALE GENOMIC DNA]</scope>
    <source>
        <strain evidence="3 4">DSM 43186</strain>
    </source>
</reference>
<feature type="compositionally biased region" description="Basic and acidic residues" evidence="1">
    <location>
        <begin position="1"/>
        <end position="10"/>
    </location>
</feature>
<organism evidence="3 4">
    <name type="scientific">Thermopolyspora flexuosa</name>
    <dbReference type="NCBI Taxonomy" id="103836"/>
    <lineage>
        <taxon>Bacteria</taxon>
        <taxon>Bacillati</taxon>
        <taxon>Actinomycetota</taxon>
        <taxon>Actinomycetes</taxon>
        <taxon>Streptosporangiales</taxon>
        <taxon>Streptosporangiaceae</taxon>
        <taxon>Thermopolyspora</taxon>
    </lineage>
</organism>
<keyword evidence="2" id="KW-0472">Membrane</keyword>
<feature type="compositionally biased region" description="Pro residues" evidence="1">
    <location>
        <begin position="121"/>
        <end position="141"/>
    </location>
</feature>
<feature type="compositionally biased region" description="Basic and acidic residues" evidence="1">
    <location>
        <begin position="98"/>
        <end position="119"/>
    </location>
</feature>